<feature type="transmembrane region" description="Helical" evidence="1">
    <location>
        <begin position="91"/>
        <end position="110"/>
    </location>
</feature>
<keyword evidence="1" id="KW-0812">Transmembrane</keyword>
<organism evidence="3 4">
    <name type="scientific">Allokutzneria albata</name>
    <name type="common">Kibdelosporangium albatum</name>
    <dbReference type="NCBI Taxonomy" id="211114"/>
    <lineage>
        <taxon>Bacteria</taxon>
        <taxon>Bacillati</taxon>
        <taxon>Actinomycetota</taxon>
        <taxon>Actinomycetes</taxon>
        <taxon>Pseudonocardiales</taxon>
        <taxon>Pseudonocardiaceae</taxon>
        <taxon>Allokutzneria</taxon>
    </lineage>
</organism>
<feature type="transmembrane region" description="Helical" evidence="1">
    <location>
        <begin position="160"/>
        <end position="181"/>
    </location>
</feature>
<protein>
    <submittedName>
        <fullName evidence="3">Leader peptidase (Prepilin peptidase) / N-methyltransferase</fullName>
    </submittedName>
</protein>
<evidence type="ECO:0000259" key="2">
    <source>
        <dbReference type="Pfam" id="PF01478"/>
    </source>
</evidence>
<dbReference type="GO" id="GO:0016020">
    <property type="term" value="C:membrane"/>
    <property type="evidence" value="ECO:0007669"/>
    <property type="project" value="InterPro"/>
</dbReference>
<dbReference type="AlphaFoldDB" id="A0A1G9YBR0"/>
<reference evidence="3 4" key="1">
    <citation type="submission" date="2016-10" db="EMBL/GenBank/DDBJ databases">
        <authorList>
            <person name="de Groot N.N."/>
        </authorList>
    </citation>
    <scope>NUCLEOTIDE SEQUENCE [LARGE SCALE GENOMIC DNA]</scope>
    <source>
        <strain evidence="3 4">DSM 44149</strain>
    </source>
</reference>
<dbReference type="GO" id="GO:0004190">
    <property type="term" value="F:aspartic-type endopeptidase activity"/>
    <property type="evidence" value="ECO:0007669"/>
    <property type="project" value="InterPro"/>
</dbReference>
<dbReference type="GO" id="GO:0008168">
    <property type="term" value="F:methyltransferase activity"/>
    <property type="evidence" value="ECO:0007669"/>
    <property type="project" value="UniProtKB-KW"/>
</dbReference>
<evidence type="ECO:0000313" key="3">
    <source>
        <dbReference type="EMBL" id="SDN06447.1"/>
    </source>
</evidence>
<dbReference type="EMBL" id="LT629701">
    <property type="protein sequence ID" value="SDN06447.1"/>
    <property type="molecule type" value="Genomic_DNA"/>
</dbReference>
<dbReference type="Proteomes" id="UP000183376">
    <property type="component" value="Chromosome I"/>
</dbReference>
<keyword evidence="1" id="KW-0472">Membrane</keyword>
<name>A0A1G9YBR0_ALLAB</name>
<evidence type="ECO:0000256" key="1">
    <source>
        <dbReference type="SAM" id="Phobius"/>
    </source>
</evidence>
<dbReference type="Gene3D" id="1.20.120.1220">
    <property type="match status" value="1"/>
</dbReference>
<feature type="domain" description="Prepilin type IV endopeptidase peptidase" evidence="2">
    <location>
        <begin position="68"/>
        <end position="177"/>
    </location>
</feature>
<sequence>MSWAPAAMGALSGVTVAVTMCRVLRQEDDAAGWVSGSVTAFIAVTLACSFAVLACRDEQLLVRLAMGVFITAAVMLAVFDTVTFRLPNALVLMSFVIVGGLLVFAALTGADPARLARAIEGMATMVAVPLLAFALWPKALGVGDIKLSGFLGLVLAWHGWAQLLMVVVLGALAAAIVAPMYRPQLRIAWGPPYLGAAVLVLLMPQQVLVDLSLVG</sequence>
<feature type="transmembrane region" description="Helical" evidence="1">
    <location>
        <begin position="60"/>
        <end position="79"/>
    </location>
</feature>
<dbReference type="Pfam" id="PF01478">
    <property type="entry name" value="Peptidase_A24"/>
    <property type="match status" value="1"/>
</dbReference>
<gene>
    <name evidence="3" type="ORF">SAMN04489726_4720</name>
</gene>
<keyword evidence="1" id="KW-1133">Transmembrane helix</keyword>
<proteinExistence type="predicted"/>
<accession>A0A1G9YBR0</accession>
<evidence type="ECO:0000313" key="4">
    <source>
        <dbReference type="Proteomes" id="UP000183376"/>
    </source>
</evidence>
<dbReference type="STRING" id="211114.SAMN04489726_4720"/>
<feature type="transmembrane region" description="Helical" evidence="1">
    <location>
        <begin position="193"/>
        <end position="214"/>
    </location>
</feature>
<keyword evidence="3" id="KW-0808">Transferase</keyword>
<keyword evidence="4" id="KW-1185">Reference proteome</keyword>
<feature type="transmembrane region" description="Helical" evidence="1">
    <location>
        <begin position="122"/>
        <end position="140"/>
    </location>
</feature>
<dbReference type="GO" id="GO:0032259">
    <property type="term" value="P:methylation"/>
    <property type="evidence" value="ECO:0007669"/>
    <property type="project" value="UniProtKB-KW"/>
</dbReference>
<keyword evidence="3" id="KW-0489">Methyltransferase</keyword>
<feature type="transmembrane region" description="Helical" evidence="1">
    <location>
        <begin position="33"/>
        <end position="53"/>
    </location>
</feature>
<dbReference type="InterPro" id="IPR000045">
    <property type="entry name" value="Prepilin_IV_endopep_pep"/>
</dbReference>